<proteinExistence type="inferred from homology"/>
<dbReference type="SUPFAM" id="SSF53807">
    <property type="entry name" value="Helical backbone' metal receptor"/>
    <property type="match status" value="1"/>
</dbReference>
<dbReference type="Gene3D" id="3.40.50.1980">
    <property type="entry name" value="Nitrogenase molybdenum iron protein domain"/>
    <property type="match status" value="2"/>
</dbReference>
<name>A0A559JIV7_9BACL</name>
<protein>
    <submittedName>
        <fullName evidence="3">ABC transporter substrate-binding protein</fullName>
    </submittedName>
</protein>
<dbReference type="InterPro" id="IPR036582">
    <property type="entry name" value="Mao_N_sf"/>
</dbReference>
<dbReference type="Pfam" id="PF01497">
    <property type="entry name" value="Peripla_BP_2"/>
    <property type="match status" value="1"/>
</dbReference>
<dbReference type="AlphaFoldDB" id="A0A559JIV7"/>
<dbReference type="Gene3D" id="3.30.457.10">
    <property type="entry name" value="Copper amine oxidase-like, N-terminal domain"/>
    <property type="match status" value="1"/>
</dbReference>
<dbReference type="Pfam" id="PF07833">
    <property type="entry name" value="Cu_amine_oxidN1"/>
    <property type="match status" value="1"/>
</dbReference>
<dbReference type="SUPFAM" id="SSF55383">
    <property type="entry name" value="Copper amine oxidase, domain N"/>
    <property type="match status" value="1"/>
</dbReference>
<dbReference type="PANTHER" id="PTHR30535:SF34">
    <property type="entry name" value="MOLYBDATE-BINDING PROTEIN MOLA"/>
    <property type="match status" value="1"/>
</dbReference>
<evidence type="ECO:0000256" key="1">
    <source>
        <dbReference type="ARBA" id="ARBA00008814"/>
    </source>
</evidence>
<reference evidence="3 4" key="1">
    <citation type="submission" date="2019-07" db="EMBL/GenBank/DDBJ databases">
        <authorList>
            <person name="Kim J."/>
        </authorList>
    </citation>
    <scope>NUCLEOTIDE SEQUENCE [LARGE SCALE GENOMIC DNA]</scope>
    <source>
        <strain evidence="3 4">G13</strain>
    </source>
</reference>
<evidence type="ECO:0000259" key="2">
    <source>
        <dbReference type="PROSITE" id="PS50983"/>
    </source>
</evidence>
<sequence length="436" mass="46612">MIMIIITNRGEDLVFYKSLTRGLLAAAVLLTPFASTQGNYASAANTAITVMLDGKTIATEASPKVIDGRTLVPYSSIVNALGGKATWDSKTKSVTADQGGVNVKLTVGSKTAYINGVSTTLDVAPIAENGRTFVPLRLISEAFGRWVTYNQNTNTVGISSTLTVNASSGPFTLKKPPQRIVTLSSSDTEIIYALGGSVVGRPTAIGNVYPEAAKSVPEVGSAHGILFEKLAQLKPDLVIASPSLKSQQATIEKLGAQVMFHSHNTYDDIQASIRLYGQILSKEDKAKELIQDMDKKLASLTQPQTKPKTLIVYGAPGSFVVALPTSYPGNFLELAGGKNVAAGFPKMDTMPQYAELSLERIIAANPDLILLITHGDATEVKASFKKQFESNEAWKNLSAVNNERFEVLPSDLFAANPGLRAPKAIETINKLLLQVK</sequence>
<comment type="similarity">
    <text evidence="1">Belongs to the bacterial solute-binding protein 8 family.</text>
</comment>
<dbReference type="OrthoDB" id="9816357at2"/>
<keyword evidence="4" id="KW-1185">Reference proteome</keyword>
<evidence type="ECO:0000313" key="3">
    <source>
        <dbReference type="EMBL" id="TVX99802.1"/>
    </source>
</evidence>
<dbReference type="PANTHER" id="PTHR30535">
    <property type="entry name" value="VITAMIN B12-BINDING PROTEIN"/>
    <property type="match status" value="1"/>
</dbReference>
<feature type="domain" description="Fe/B12 periplasmic-binding" evidence="2">
    <location>
        <begin position="179"/>
        <end position="436"/>
    </location>
</feature>
<organism evidence="3 4">
    <name type="scientific">Cohnella terricola</name>
    <dbReference type="NCBI Taxonomy" id="1289167"/>
    <lineage>
        <taxon>Bacteria</taxon>
        <taxon>Bacillati</taxon>
        <taxon>Bacillota</taxon>
        <taxon>Bacilli</taxon>
        <taxon>Bacillales</taxon>
        <taxon>Paenibacillaceae</taxon>
        <taxon>Cohnella</taxon>
    </lineage>
</organism>
<dbReference type="InterPro" id="IPR050902">
    <property type="entry name" value="ABC_Transporter_SBP"/>
</dbReference>
<dbReference type="PROSITE" id="PS50983">
    <property type="entry name" value="FE_B12_PBP"/>
    <property type="match status" value="1"/>
</dbReference>
<dbReference type="GO" id="GO:0071281">
    <property type="term" value="P:cellular response to iron ion"/>
    <property type="evidence" value="ECO:0007669"/>
    <property type="project" value="TreeGrafter"/>
</dbReference>
<evidence type="ECO:0000313" key="4">
    <source>
        <dbReference type="Proteomes" id="UP000316330"/>
    </source>
</evidence>
<dbReference type="InterPro" id="IPR002491">
    <property type="entry name" value="ABC_transptr_periplasmic_BD"/>
</dbReference>
<comment type="caution">
    <text evidence="3">The sequence shown here is derived from an EMBL/GenBank/DDBJ whole genome shotgun (WGS) entry which is preliminary data.</text>
</comment>
<dbReference type="EMBL" id="VNJJ01000006">
    <property type="protein sequence ID" value="TVX99802.1"/>
    <property type="molecule type" value="Genomic_DNA"/>
</dbReference>
<gene>
    <name evidence="3" type="ORF">FPZ45_12710</name>
</gene>
<dbReference type="Proteomes" id="UP000316330">
    <property type="component" value="Unassembled WGS sequence"/>
</dbReference>
<accession>A0A559JIV7</accession>
<dbReference type="InterPro" id="IPR012854">
    <property type="entry name" value="Cu_amine_oxidase-like_N"/>
</dbReference>